<dbReference type="Gene3D" id="2.40.50.140">
    <property type="entry name" value="Nucleic acid-binding proteins"/>
    <property type="match status" value="1"/>
</dbReference>
<evidence type="ECO:0000256" key="2">
    <source>
        <dbReference type="ARBA" id="ARBA00022679"/>
    </source>
</evidence>
<dbReference type="AlphaFoldDB" id="A0AAP8LS41"/>
<evidence type="ECO:0000313" key="7">
    <source>
        <dbReference type="EMBL" id="PKZ59797.1"/>
    </source>
</evidence>
<reference evidence="7 8" key="1">
    <citation type="submission" date="2017-12" db="EMBL/GenBank/DDBJ databases">
        <title>Phylogenetic diversity of female urinary microbiome.</title>
        <authorList>
            <person name="Thomas-White K."/>
            <person name="Wolfe A.J."/>
        </authorList>
    </citation>
    <scope>NUCLEOTIDE SEQUENCE [LARGE SCALE GENOMIC DNA]</scope>
    <source>
        <strain evidence="7 8">UMB0682</strain>
    </source>
</reference>
<feature type="binding site" evidence="4">
    <location>
        <position position="268"/>
    </location>
    <ligand>
        <name>S-adenosyl-L-methionine</name>
        <dbReference type="ChEBI" id="CHEBI:59789"/>
    </ligand>
</feature>
<dbReference type="PROSITE" id="PS50926">
    <property type="entry name" value="TRAM"/>
    <property type="match status" value="1"/>
</dbReference>
<evidence type="ECO:0000313" key="8">
    <source>
        <dbReference type="Proteomes" id="UP000234905"/>
    </source>
</evidence>
<dbReference type="InterPro" id="IPR010280">
    <property type="entry name" value="U5_MeTrfase_fam"/>
</dbReference>
<evidence type="ECO:0000259" key="6">
    <source>
        <dbReference type="PROSITE" id="PS50926"/>
    </source>
</evidence>
<evidence type="ECO:0000256" key="3">
    <source>
        <dbReference type="ARBA" id="ARBA00022691"/>
    </source>
</evidence>
<dbReference type="SUPFAM" id="SSF50249">
    <property type="entry name" value="Nucleic acid-binding proteins"/>
    <property type="match status" value="1"/>
</dbReference>
<dbReference type="InterPro" id="IPR030390">
    <property type="entry name" value="MeTrfase_TrmA_AS"/>
</dbReference>
<dbReference type="PANTHER" id="PTHR11061">
    <property type="entry name" value="RNA M5U METHYLTRANSFERASE"/>
    <property type="match status" value="1"/>
</dbReference>
<feature type="binding site" evidence="4">
    <location>
        <position position="302"/>
    </location>
    <ligand>
        <name>S-adenosyl-L-methionine</name>
        <dbReference type="ChEBI" id="CHEBI:59789"/>
    </ligand>
</feature>
<protein>
    <submittedName>
        <fullName evidence="7">Class I SAM-dependent RNA methyltransferase</fullName>
    </submittedName>
</protein>
<dbReference type="InterPro" id="IPR002792">
    <property type="entry name" value="TRAM_dom"/>
</dbReference>
<accession>A0AAP8LS41</accession>
<dbReference type="Proteomes" id="UP000234905">
    <property type="component" value="Unassembled WGS sequence"/>
</dbReference>
<feature type="domain" description="TRAM" evidence="6">
    <location>
        <begin position="1"/>
        <end position="57"/>
    </location>
</feature>
<gene>
    <name evidence="7" type="ORF">CYJ61_05925</name>
</gene>
<dbReference type="Pfam" id="PF05958">
    <property type="entry name" value="tRNA_U5-meth_tr"/>
    <property type="match status" value="1"/>
</dbReference>
<sequence length="477" mass="51879">MQVTMRIERYADQGRCVGHLDGRVVFVRFALPGELVVVRMDEPMRAKAHFFTGEVVEVLEPSADRVEPQWKLAGPLAQGGGVGGADLIHVSLPGQIRWKASVIANQFQRLAHMDVVESDVNVERMPGDEELNGFNWRTRMELVADDEGRLSMRKRESHDRIAIDTMPLASRAVLAVADSLDLWNRKFEPNSQIRLAVPEPRVDGLDFGVSGDKSALLSAIGENYALIVNDELVAGSALLRERVRVAVDGDSSRARTFDYNVDARGFWQIHRAAPEHLVNYVLGLVRSALGGRIKNTVLWDLYSGSGLFTIPLATLANIGGDSSSAVGAIGTTGAFGSAEPARVLSIEGAPIAVKNARRNIGRAGLGRDVVEALEGDVSQTLESQVFKASKSSKIVRRFAHPDVVVLDPPRAGAKAQVCKQIAKSGVRSVVYVACDPTSLARDVGTFRELGYNVQSLRAFDIYPNTHHVESVVLMSRA</sequence>
<evidence type="ECO:0000256" key="5">
    <source>
        <dbReference type="PROSITE-ProRule" id="PRU10015"/>
    </source>
</evidence>
<keyword evidence="1 4" id="KW-0489">Methyltransferase</keyword>
<dbReference type="InterPro" id="IPR029063">
    <property type="entry name" value="SAM-dependent_MTases_sf"/>
</dbReference>
<organism evidence="7 8">
    <name type="scientific">Gardnerella vaginalis</name>
    <dbReference type="NCBI Taxonomy" id="2702"/>
    <lineage>
        <taxon>Bacteria</taxon>
        <taxon>Bacillati</taxon>
        <taxon>Actinomycetota</taxon>
        <taxon>Actinomycetes</taxon>
        <taxon>Bifidobacteriales</taxon>
        <taxon>Bifidobacteriaceae</taxon>
        <taxon>Gardnerella</taxon>
    </lineage>
</organism>
<feature type="binding site" evidence="4">
    <location>
        <position position="347"/>
    </location>
    <ligand>
        <name>S-adenosyl-L-methionine</name>
        <dbReference type="ChEBI" id="CHEBI:59789"/>
    </ligand>
</feature>
<comment type="caution">
    <text evidence="7">The sequence shown here is derived from an EMBL/GenBank/DDBJ whole genome shotgun (WGS) entry which is preliminary data.</text>
</comment>
<evidence type="ECO:0000256" key="1">
    <source>
        <dbReference type="ARBA" id="ARBA00022603"/>
    </source>
</evidence>
<keyword evidence="3 4" id="KW-0949">S-adenosyl-L-methionine</keyword>
<feature type="active site" evidence="5">
    <location>
        <position position="434"/>
    </location>
</feature>
<dbReference type="InterPro" id="IPR012340">
    <property type="entry name" value="NA-bd_OB-fold"/>
</dbReference>
<dbReference type="GO" id="GO:0070041">
    <property type="term" value="F:rRNA (uridine-C5-)-methyltransferase activity"/>
    <property type="evidence" value="ECO:0007669"/>
    <property type="project" value="TreeGrafter"/>
</dbReference>
<dbReference type="Pfam" id="PF01938">
    <property type="entry name" value="TRAM"/>
    <property type="match status" value="1"/>
</dbReference>
<dbReference type="PANTHER" id="PTHR11061:SF30">
    <property type="entry name" value="TRNA (URACIL(54)-C(5))-METHYLTRANSFERASE"/>
    <property type="match status" value="1"/>
</dbReference>
<dbReference type="Gene3D" id="3.40.50.150">
    <property type="entry name" value="Vaccinia Virus protein VP39"/>
    <property type="match status" value="2"/>
</dbReference>
<dbReference type="GO" id="GO:0070475">
    <property type="term" value="P:rRNA base methylation"/>
    <property type="evidence" value="ECO:0007669"/>
    <property type="project" value="TreeGrafter"/>
</dbReference>
<evidence type="ECO:0000256" key="4">
    <source>
        <dbReference type="PROSITE-ProRule" id="PRU01024"/>
    </source>
</evidence>
<feature type="active site" description="Nucleophile" evidence="4">
    <location>
        <position position="434"/>
    </location>
</feature>
<name>A0AAP8LS41_GARVA</name>
<dbReference type="SUPFAM" id="SSF53335">
    <property type="entry name" value="S-adenosyl-L-methionine-dependent methyltransferases"/>
    <property type="match status" value="1"/>
</dbReference>
<comment type="similarity">
    <text evidence="4">Belongs to the class I-like SAM-binding methyltransferase superfamily. RNA M5U methyltransferase family.</text>
</comment>
<proteinExistence type="inferred from homology"/>
<dbReference type="PROSITE" id="PS01230">
    <property type="entry name" value="TRMA_1"/>
    <property type="match status" value="1"/>
</dbReference>
<dbReference type="PROSITE" id="PS51687">
    <property type="entry name" value="SAM_MT_RNA_M5U"/>
    <property type="match status" value="1"/>
</dbReference>
<dbReference type="EMBL" id="PKJN01000002">
    <property type="protein sequence ID" value="PKZ59797.1"/>
    <property type="molecule type" value="Genomic_DNA"/>
</dbReference>
<feature type="binding site" evidence="4">
    <location>
        <position position="407"/>
    </location>
    <ligand>
        <name>S-adenosyl-L-methionine</name>
        <dbReference type="ChEBI" id="CHEBI:59789"/>
    </ligand>
</feature>
<dbReference type="Gene3D" id="2.40.50.1070">
    <property type="match status" value="1"/>
</dbReference>
<keyword evidence="2 4" id="KW-0808">Transferase</keyword>